<dbReference type="Gene3D" id="1.20.120.1770">
    <property type="match status" value="1"/>
</dbReference>
<feature type="domain" description="DOMON" evidence="14">
    <location>
        <begin position="209"/>
        <end position="338"/>
    </location>
</feature>
<evidence type="ECO:0000256" key="3">
    <source>
        <dbReference type="ARBA" id="ARBA00009195"/>
    </source>
</evidence>
<keyword evidence="9 12" id="KW-0472">Membrane</keyword>
<evidence type="ECO:0000256" key="1">
    <source>
        <dbReference type="ARBA" id="ARBA00001970"/>
    </source>
</evidence>
<evidence type="ECO:0000256" key="4">
    <source>
        <dbReference type="ARBA" id="ARBA00022448"/>
    </source>
</evidence>
<reference evidence="17" key="1">
    <citation type="submission" date="2021-02" db="EMBL/GenBank/DDBJ databases">
        <authorList>
            <person name="Nowell W R."/>
        </authorList>
    </citation>
    <scope>NUCLEOTIDE SEQUENCE</scope>
</reference>
<feature type="transmembrane region" description="Helical" evidence="12">
    <location>
        <begin position="428"/>
        <end position="447"/>
    </location>
</feature>
<feature type="signal peptide" evidence="13">
    <location>
        <begin position="1"/>
        <end position="21"/>
    </location>
</feature>
<evidence type="ECO:0000256" key="2">
    <source>
        <dbReference type="ARBA" id="ARBA00004141"/>
    </source>
</evidence>
<evidence type="ECO:0000256" key="5">
    <source>
        <dbReference type="ARBA" id="ARBA00022692"/>
    </source>
</evidence>
<dbReference type="PANTHER" id="PTHR45828:SF36">
    <property type="entry name" value="REELIN DOMAIN-CONTAINING PROTEIN"/>
    <property type="match status" value="1"/>
</dbReference>
<dbReference type="InterPro" id="IPR002861">
    <property type="entry name" value="Reeler_dom"/>
</dbReference>
<evidence type="ECO:0000313" key="17">
    <source>
        <dbReference type="EMBL" id="CAF1283940.1"/>
    </source>
</evidence>
<dbReference type="Gene3D" id="2.60.40.4060">
    <property type="entry name" value="Reeler domain"/>
    <property type="match status" value="1"/>
</dbReference>
<evidence type="ECO:0000256" key="9">
    <source>
        <dbReference type="ARBA" id="ARBA00023136"/>
    </source>
</evidence>
<dbReference type="Proteomes" id="UP000663854">
    <property type="component" value="Unassembled WGS sequence"/>
</dbReference>
<dbReference type="CDD" id="cd08544">
    <property type="entry name" value="Reeler"/>
    <property type="match status" value="1"/>
</dbReference>
<gene>
    <name evidence="18" type="ORF">JXQ802_LOCUS44440</name>
    <name evidence="17" type="ORF">PYM288_LOCUS29030</name>
</gene>
<dbReference type="GO" id="GO:0016020">
    <property type="term" value="C:membrane"/>
    <property type="evidence" value="ECO:0007669"/>
    <property type="project" value="UniProtKB-SubCell"/>
</dbReference>
<comment type="subcellular location">
    <subcellularLocation>
        <location evidence="2">Membrane</location>
        <topology evidence="2">Multi-pass membrane protein</topology>
    </subcellularLocation>
</comment>
<dbReference type="PROSITE" id="PS50836">
    <property type="entry name" value="DOMON"/>
    <property type="match status" value="1"/>
</dbReference>
<keyword evidence="20" id="KW-1185">Reference proteome</keyword>
<feature type="region of interest" description="Disordered" evidence="11">
    <location>
        <begin position="184"/>
        <end position="203"/>
    </location>
</feature>
<evidence type="ECO:0000256" key="8">
    <source>
        <dbReference type="ARBA" id="ARBA00023004"/>
    </source>
</evidence>
<dbReference type="AlphaFoldDB" id="A0A815CHU6"/>
<feature type="chain" id="PRO_5044132056" description="Ferric-chelate reductase 1" evidence="13">
    <location>
        <begin position="22"/>
        <end position="621"/>
    </location>
</feature>
<evidence type="ECO:0000313" key="18">
    <source>
        <dbReference type="EMBL" id="CAF1562088.1"/>
    </source>
</evidence>
<evidence type="ECO:0008006" key="21">
    <source>
        <dbReference type="Google" id="ProtNLM"/>
    </source>
</evidence>
<evidence type="ECO:0000256" key="7">
    <source>
        <dbReference type="ARBA" id="ARBA00022989"/>
    </source>
</evidence>
<evidence type="ECO:0000256" key="10">
    <source>
        <dbReference type="ARBA" id="ARBA00023180"/>
    </source>
</evidence>
<dbReference type="Proteomes" id="UP000663870">
    <property type="component" value="Unassembled WGS sequence"/>
</dbReference>
<dbReference type="InterPro" id="IPR051237">
    <property type="entry name" value="Ferric-chelate_Red/DefProt"/>
</dbReference>
<feature type="transmembrane region" description="Helical" evidence="12">
    <location>
        <begin position="531"/>
        <end position="555"/>
    </location>
</feature>
<proteinExistence type="inferred from homology"/>
<evidence type="ECO:0000256" key="11">
    <source>
        <dbReference type="SAM" id="MobiDB-lite"/>
    </source>
</evidence>
<dbReference type="Pfam" id="PF03188">
    <property type="entry name" value="Cytochrom_B561"/>
    <property type="match status" value="1"/>
</dbReference>
<dbReference type="PROSITE" id="PS51019">
    <property type="entry name" value="REELIN"/>
    <property type="match status" value="1"/>
</dbReference>
<comment type="similarity">
    <text evidence="3">Belongs to the FRRS1 family.</text>
</comment>
<dbReference type="InterPro" id="IPR005018">
    <property type="entry name" value="DOMON_domain"/>
</dbReference>
<evidence type="ECO:0000256" key="12">
    <source>
        <dbReference type="SAM" id="Phobius"/>
    </source>
</evidence>
<evidence type="ECO:0000259" key="15">
    <source>
        <dbReference type="PROSITE" id="PS50939"/>
    </source>
</evidence>
<dbReference type="SMART" id="SM00665">
    <property type="entry name" value="B561"/>
    <property type="match status" value="1"/>
</dbReference>
<name>A0A815CHU6_9BILA</name>
<feature type="transmembrane region" description="Helical" evidence="12">
    <location>
        <begin position="462"/>
        <end position="483"/>
    </location>
</feature>
<feature type="transmembrane region" description="Helical" evidence="12">
    <location>
        <begin position="495"/>
        <end position="519"/>
    </location>
</feature>
<keyword evidence="13" id="KW-0732">Signal</keyword>
<dbReference type="EMBL" id="CAJNOL010003425">
    <property type="protein sequence ID" value="CAF1562088.1"/>
    <property type="molecule type" value="Genomic_DNA"/>
</dbReference>
<dbReference type="Pfam" id="PF02014">
    <property type="entry name" value="Reeler"/>
    <property type="match status" value="1"/>
</dbReference>
<keyword evidence="8" id="KW-0408">Iron</keyword>
<dbReference type="InterPro" id="IPR006593">
    <property type="entry name" value="Cyt_b561/ferric_Rdtase_TM"/>
</dbReference>
<evidence type="ECO:0000256" key="13">
    <source>
        <dbReference type="SAM" id="SignalP"/>
    </source>
</evidence>
<dbReference type="Pfam" id="PF03351">
    <property type="entry name" value="DOMON"/>
    <property type="match status" value="1"/>
</dbReference>
<feature type="domain" description="Reelin" evidence="16">
    <location>
        <begin position="8"/>
        <end position="181"/>
    </location>
</feature>
<keyword evidence="5 12" id="KW-0812">Transmembrane</keyword>
<accession>A0A815CHU6</accession>
<keyword evidence="4" id="KW-0813">Transport</keyword>
<evidence type="ECO:0000259" key="16">
    <source>
        <dbReference type="PROSITE" id="PS51019"/>
    </source>
</evidence>
<keyword evidence="7 12" id="KW-1133">Transmembrane helix</keyword>
<comment type="cofactor">
    <cofactor evidence="1">
        <name>heme b</name>
        <dbReference type="ChEBI" id="CHEBI:60344"/>
    </cofactor>
</comment>
<comment type="caution">
    <text evidence="17">The sequence shown here is derived from an EMBL/GenBank/DDBJ whole genome shotgun (WGS) entry which is preliminary data.</text>
</comment>
<evidence type="ECO:0000313" key="19">
    <source>
        <dbReference type="Proteomes" id="UP000663854"/>
    </source>
</evidence>
<evidence type="ECO:0000259" key="14">
    <source>
        <dbReference type="PROSITE" id="PS50836"/>
    </source>
</evidence>
<keyword evidence="10" id="KW-0325">Glycoprotein</keyword>
<dbReference type="InterPro" id="IPR042307">
    <property type="entry name" value="Reeler_sf"/>
</dbReference>
<dbReference type="EMBL" id="CAJNOH010002276">
    <property type="protein sequence ID" value="CAF1283940.1"/>
    <property type="molecule type" value="Genomic_DNA"/>
</dbReference>
<evidence type="ECO:0000313" key="20">
    <source>
        <dbReference type="Proteomes" id="UP000663870"/>
    </source>
</evidence>
<feature type="transmembrane region" description="Helical" evidence="12">
    <location>
        <begin position="598"/>
        <end position="618"/>
    </location>
</feature>
<feature type="domain" description="Cytochrome b561" evidence="15">
    <location>
        <begin position="349"/>
        <end position="554"/>
    </location>
</feature>
<dbReference type="CDD" id="cd08760">
    <property type="entry name" value="Cyt_b561_FRRS1_like"/>
    <property type="match status" value="1"/>
</dbReference>
<organism evidence="17 19">
    <name type="scientific">Rotaria sordida</name>
    <dbReference type="NCBI Taxonomy" id="392033"/>
    <lineage>
        <taxon>Eukaryota</taxon>
        <taxon>Metazoa</taxon>
        <taxon>Spiralia</taxon>
        <taxon>Gnathifera</taxon>
        <taxon>Rotifera</taxon>
        <taxon>Eurotatoria</taxon>
        <taxon>Bdelloidea</taxon>
        <taxon>Philodinida</taxon>
        <taxon>Philodinidae</taxon>
        <taxon>Rotaria</taxon>
    </lineage>
</organism>
<feature type="transmembrane region" description="Helical" evidence="12">
    <location>
        <begin position="386"/>
        <end position="407"/>
    </location>
</feature>
<keyword evidence="6" id="KW-0249">Electron transport</keyword>
<sequence length="621" mass="69048">MNSFVYDLLIFILISIQPGHSYPTGAPVTECASMSPQHNVASQECSSKYTLNVDKSQYYINDTVRITIRGSTNNDTFRGVLIIAKTKTNEAIIGTWSVAGLDIKTIACGGKSDTGVTHNSRTDKSSIEAIWYPPSNITDNFTVIKATIVTAYAQIYVGCFSTTLTAKYSDPSIVGENTTGAVVTNNTSSSSPPTTTTTTTSITSTSNDTGVVISWTYANGITAVKMQINNLKTSQWLALGLSLDSEMGEDHVFVCKHLADDTLSVERRINPGSTSPPILASTMRDPGGTLTTSSLKLENGIAYCEFSLSNFTSSKQRRRRDISALSQSTTYIPLIAMGDLDSSGEMRQHTTRTPLSQNVQLNKETTITYNADLTESSRTSLMKAHGIIMLFTWIFYVPTGILIALYFKKCWPNRKLCGKPIWFAVHRALMTIATVLTLIAFILILAYKKGEWVSRKENLEYSHSIIGIMVVCFTLIQLIMALYRCEPHDKYRFIFNYLHGFLGILSLILATIAIFIAMFFDNFNFKTSAEWGILTAWTCWIFILFLIFWMIGYCFKDDSVKEINMTSIELNDRNQYSPTPSKSIQPEHNVKEDWIKGILILIHIIIAFALSLALVILVGKA</sequence>
<dbReference type="PROSITE" id="PS50939">
    <property type="entry name" value="CYTOCHROME_B561"/>
    <property type="match status" value="1"/>
</dbReference>
<dbReference type="PANTHER" id="PTHR45828">
    <property type="entry name" value="CYTOCHROME B561/FERRIC REDUCTASE TRANSMEMBRANE"/>
    <property type="match status" value="1"/>
</dbReference>
<protein>
    <recommendedName>
        <fullName evidence="21">Ferric-chelate reductase 1</fullName>
    </recommendedName>
</protein>
<evidence type="ECO:0000256" key="6">
    <source>
        <dbReference type="ARBA" id="ARBA00022982"/>
    </source>
</evidence>